<sequence>MNHREVFKINEPIPEPVLTLSGKLPLDINLNQPIKCMMCTQIVDPRKESIIVHSVMCTGY</sequence>
<dbReference type="Proteomes" id="UP000018420">
    <property type="component" value="Unassembled WGS sequence"/>
</dbReference>
<proteinExistence type="predicted"/>
<evidence type="ECO:0000313" key="1">
    <source>
        <dbReference type="EMBL" id="EPR86848.1"/>
    </source>
</evidence>
<accession>S7YFQ1</accession>
<protein>
    <submittedName>
        <fullName evidence="1">Uncharacterized protein</fullName>
    </submittedName>
</protein>
<evidence type="ECO:0000313" key="2">
    <source>
        <dbReference type="Proteomes" id="UP000018420"/>
    </source>
</evidence>
<dbReference type="PATRIC" id="fig|1330047.3.peg.704"/>
<dbReference type="AlphaFoldDB" id="S7YFQ1"/>
<name>S7YFQ1_ACIJU</name>
<gene>
    <name evidence="1" type="ORF">L292_2082</name>
</gene>
<dbReference type="EMBL" id="ASYZ01000033">
    <property type="protein sequence ID" value="EPR86848.1"/>
    <property type="molecule type" value="Genomic_DNA"/>
</dbReference>
<organism evidence="1 2">
    <name type="scientific">Acinetobacter junii CIP 107470 = MTCC 11364</name>
    <dbReference type="NCBI Taxonomy" id="1217666"/>
    <lineage>
        <taxon>Bacteria</taxon>
        <taxon>Pseudomonadati</taxon>
        <taxon>Pseudomonadota</taxon>
        <taxon>Gammaproteobacteria</taxon>
        <taxon>Moraxellales</taxon>
        <taxon>Moraxellaceae</taxon>
        <taxon>Acinetobacter</taxon>
    </lineage>
</organism>
<reference evidence="1 2" key="1">
    <citation type="submission" date="2013-05" db="EMBL/GenBank/DDBJ databases">
        <title>Genome assembly of Acinetobacter junii MTCC 11364.</title>
        <authorList>
            <person name="Khatri I."/>
            <person name="Singh N.K."/>
            <person name="Subramanian S."/>
            <person name="Mayilraj S."/>
        </authorList>
    </citation>
    <scope>NUCLEOTIDE SEQUENCE [LARGE SCALE GENOMIC DNA]</scope>
    <source>
        <strain evidence="1 2">MTCC 11364</strain>
    </source>
</reference>
<comment type="caution">
    <text evidence="1">The sequence shown here is derived from an EMBL/GenBank/DDBJ whole genome shotgun (WGS) entry which is preliminary data.</text>
</comment>